<dbReference type="Proteomes" id="UP000564496">
    <property type="component" value="Unassembled WGS sequence"/>
</dbReference>
<protein>
    <recommendedName>
        <fullName evidence="9">Ig-like domain-containing protein</fullName>
    </recommendedName>
</protein>
<feature type="chain" id="PRO_5030998095" description="Ig-like domain-containing protein" evidence="3">
    <location>
        <begin position="31"/>
        <end position="1589"/>
    </location>
</feature>
<feature type="signal peptide" evidence="3">
    <location>
        <begin position="1"/>
        <end position="30"/>
    </location>
</feature>
<feature type="domain" description="DUF4082" evidence="5">
    <location>
        <begin position="1440"/>
        <end position="1580"/>
    </location>
</feature>
<dbReference type="Pfam" id="PF13205">
    <property type="entry name" value="Big_5"/>
    <property type="match status" value="3"/>
</dbReference>
<feature type="domain" description="DUF4082" evidence="5">
    <location>
        <begin position="651"/>
        <end position="795"/>
    </location>
</feature>
<evidence type="ECO:0000256" key="2">
    <source>
        <dbReference type="SAM" id="MobiDB-lite"/>
    </source>
</evidence>
<gene>
    <name evidence="7" type="ORF">BJ988_000337</name>
</gene>
<feature type="region of interest" description="Disordered" evidence="2">
    <location>
        <begin position="337"/>
        <end position="365"/>
    </location>
</feature>
<dbReference type="InterPro" id="IPR046540">
    <property type="entry name" value="DMFA2_C"/>
</dbReference>
<dbReference type="Gene3D" id="2.60.40.650">
    <property type="match status" value="1"/>
</dbReference>
<evidence type="ECO:0000259" key="5">
    <source>
        <dbReference type="Pfam" id="PF13313"/>
    </source>
</evidence>
<dbReference type="Pfam" id="PF17957">
    <property type="entry name" value="Big_7"/>
    <property type="match status" value="1"/>
</dbReference>
<accession>A0A7Z0DHJ0</accession>
<dbReference type="SUPFAM" id="SSF81296">
    <property type="entry name" value="E set domains"/>
    <property type="match status" value="1"/>
</dbReference>
<sequence length="1589" mass="165636">MKLRTGLAALLGVVLVAPIMTIVTASSASADPCGPTGNKISCENSKPGAPSSEWGITGAGDDSIQGFATDISVDVGNRIDFKIDTDASAYQITIYRMGYYGGDGARRITAVTPSASLPQNQPNCYRETSTEITDCGNWAVSASWNVPATAVSGVYVAKLDRADTQESSHITFIVRDDASSSDVVFQTSDTTWQAYNSYGGSSFYTGGGNGRAYKLSYNRPFATRSGGTSHDFFFANEYPLVRFLERNGYDVSYIAGIDTDRRGDLLTNHETFLSVGHDEYWSGRQRANVEAARDAGVNLQFLSGNEVYWRTRYEASKDGSNTPYRTLVTYKESWAQQKLDPAPESTGTWRDPRYAPKSQGGGKPENELTGTVFMSNLTDLPVTVKKSHGGLRMWRNTGLASMTAGQTELAPHTVGYESDEDQDNGFRPPGLIRMSETTGFIDNQYMTDFGRTTGDGTTTHAITLYRAASGALVFGAGSVQWTWGLDSEHDNPYHDETADRRMQQAQVNLLADMDARPTTLMTGLVAATKSTDTVGPTVAISTPAAGSTQPNGTKVTLTGTATDTGGGVVAGVEYSVDDGTSWHPAPGAYGTGTTAWSVTYVQPGVGSTPVRVRAVDDSANIGTAAVRSFNVTCPCSILGQMEVPTTWNAVTSPATPSASDGSAAELGLRFTPQADGYVAGVRFYKGAGNTGTHVGSLWSSSGERLAQVTFSNESAGGWQSATFSQPVAVAAGARYVVSYTAPVGRYAVAPWAFAAKGFEAYPFEVEGGYGAAPAGVYAGAGQFPASSYQNPNYFVDVLFTTTDDSPLTATNQWPLAGSSSVPRSTTVSARFTKPVVASSVGLRLTDSLGNAVAGSTAYDSTTRTVTFTPSANLAGFVSYTATLSGQDSGGTAVSAGKTWSFRTAKPPAAAGVCPCSLFDEDTTPTVLQDPENAQLTLGVRFRADVTGTVTGVRFYKGVNNAGPHTGTLWSANGAVLAQGTFTDESTTGWQTLSFAEPVKVQANTDYIASYRTNGYYSATPNAFASTDLSKPPLRVTSTAGAYAYGTGFPAATSPSSYMVDVVFEKGAPTLTMTSRSPVPGAVEVPRSTNVVASFSSELSSGYSVSATSGGQPIAGTTTLGNSGTTLTFDPTSLLPAGADVTVTISGITSTEGVSMPTQTWTFRSRAAETVNSQTLFGDVVPAVEAQDDSSPIEVGTVFSPTRDGRVTAIRFYKGAGNGGTHVGSLWSSGGERLAQVTFTGETASGWQQATLSSPVEVQAGVSYVVSYLAPQGHYATTPQFFTTAHSSGDLTAPAGNNGRYLYGAAGGFPQYTFGSTNYFADVVFERAGATISVTDRDPGPGSTDVPTSANPSITFSTGIASGWNMSVTANGASVAGSAALSADGRTLRFTPSAALRAGATVAVTVSGVVSTDGAGLPTQTWSFATVPAAVTEVSLFTGVTPQNASTLDIMPIEVGTAFSTSAAGSVTAIRFFKGTGNTGTHVGSLWNAAGTRIAQVTFTNETATGWQTAILPTPVALTPGATYVVSYYAPNGRYASTPNALSQSRTVGPLTAPGGANGRYRYGSGGGLPNRSWNSTNYFVDVRFRPAAG</sequence>
<feature type="domain" description="SbsA Ig-like" evidence="4">
    <location>
        <begin position="1331"/>
        <end position="1425"/>
    </location>
</feature>
<dbReference type="RefSeq" id="WP_179656383.1">
    <property type="nucleotide sequence ID" value="NZ_JACBZR010000001.1"/>
</dbReference>
<keyword evidence="1 3" id="KW-0732">Signal</keyword>
<organism evidence="7 8">
    <name type="scientific">Nocardioides panzhihuensis</name>
    <dbReference type="NCBI Taxonomy" id="860243"/>
    <lineage>
        <taxon>Bacteria</taxon>
        <taxon>Bacillati</taxon>
        <taxon>Actinomycetota</taxon>
        <taxon>Actinomycetes</taxon>
        <taxon>Propionibacteriales</taxon>
        <taxon>Nocardioidaceae</taxon>
        <taxon>Nocardioides</taxon>
    </lineage>
</organism>
<evidence type="ECO:0000259" key="6">
    <source>
        <dbReference type="Pfam" id="PF20254"/>
    </source>
</evidence>
<evidence type="ECO:0000256" key="3">
    <source>
        <dbReference type="SAM" id="SignalP"/>
    </source>
</evidence>
<evidence type="ECO:0000313" key="7">
    <source>
        <dbReference type="EMBL" id="NYI75689.1"/>
    </source>
</evidence>
<dbReference type="InterPro" id="IPR014755">
    <property type="entry name" value="Cu-Rt/internalin_Ig-like"/>
</dbReference>
<dbReference type="EMBL" id="JACBZR010000001">
    <property type="protein sequence ID" value="NYI75689.1"/>
    <property type="molecule type" value="Genomic_DNA"/>
</dbReference>
<evidence type="ECO:0000313" key="8">
    <source>
        <dbReference type="Proteomes" id="UP000564496"/>
    </source>
</evidence>
<dbReference type="InterPro" id="IPR014756">
    <property type="entry name" value="Ig_E-set"/>
</dbReference>
<dbReference type="Gene3D" id="2.60.40.1220">
    <property type="match status" value="3"/>
</dbReference>
<evidence type="ECO:0000256" key="1">
    <source>
        <dbReference type="ARBA" id="ARBA00022729"/>
    </source>
</evidence>
<reference evidence="7 8" key="1">
    <citation type="submission" date="2020-07" db="EMBL/GenBank/DDBJ databases">
        <title>Sequencing the genomes of 1000 actinobacteria strains.</title>
        <authorList>
            <person name="Klenk H.-P."/>
        </authorList>
    </citation>
    <scope>NUCLEOTIDE SEQUENCE [LARGE SCALE GENOMIC DNA]</scope>
    <source>
        <strain evidence="7 8">DSM 26487</strain>
    </source>
</reference>
<feature type="domain" description="DUF4082" evidence="5">
    <location>
        <begin position="922"/>
        <end position="1058"/>
    </location>
</feature>
<feature type="domain" description="DUF4082" evidence="5">
    <location>
        <begin position="1179"/>
        <end position="1319"/>
    </location>
</feature>
<dbReference type="InterPro" id="IPR025141">
    <property type="entry name" value="DUF4082"/>
</dbReference>
<dbReference type="Pfam" id="PF13313">
    <property type="entry name" value="DUF4082"/>
    <property type="match status" value="4"/>
</dbReference>
<evidence type="ECO:0008006" key="9">
    <source>
        <dbReference type="Google" id="ProtNLM"/>
    </source>
</evidence>
<comment type="caution">
    <text evidence="7">The sequence shown here is derived from an EMBL/GenBank/DDBJ whole genome shotgun (WGS) entry which is preliminary data.</text>
</comment>
<feature type="domain" description="SbsA Ig-like" evidence="4">
    <location>
        <begin position="803"/>
        <end position="903"/>
    </location>
</feature>
<dbReference type="InterPro" id="IPR032812">
    <property type="entry name" value="SbsA_Ig"/>
</dbReference>
<dbReference type="Pfam" id="PF20254">
    <property type="entry name" value="DMFA2_C"/>
    <property type="match status" value="1"/>
</dbReference>
<evidence type="ECO:0000259" key="4">
    <source>
        <dbReference type="Pfam" id="PF13205"/>
    </source>
</evidence>
<name>A0A7Z0DHJ0_9ACTN</name>
<feature type="domain" description="N,N-dimethylformamidase beta subunit-like C-terminal" evidence="6">
    <location>
        <begin position="92"/>
        <end position="490"/>
    </location>
</feature>
<proteinExistence type="predicted"/>
<feature type="domain" description="SbsA Ig-like" evidence="4">
    <location>
        <begin position="1070"/>
        <end position="1163"/>
    </location>
</feature>
<keyword evidence="8" id="KW-1185">Reference proteome</keyword>